<dbReference type="AlphaFoldDB" id="A0A139IMU3"/>
<evidence type="ECO:0000313" key="4">
    <source>
        <dbReference type="Proteomes" id="UP000073492"/>
    </source>
</evidence>
<organism evidence="3 4">
    <name type="scientific">Pseudocercospora musae</name>
    <dbReference type="NCBI Taxonomy" id="113226"/>
    <lineage>
        <taxon>Eukaryota</taxon>
        <taxon>Fungi</taxon>
        <taxon>Dikarya</taxon>
        <taxon>Ascomycota</taxon>
        <taxon>Pezizomycotina</taxon>
        <taxon>Dothideomycetes</taxon>
        <taxon>Dothideomycetidae</taxon>
        <taxon>Mycosphaerellales</taxon>
        <taxon>Mycosphaerellaceae</taxon>
        <taxon>Pseudocercospora</taxon>
    </lineage>
</organism>
<feature type="compositionally biased region" description="Basic and acidic residues" evidence="1">
    <location>
        <begin position="879"/>
        <end position="888"/>
    </location>
</feature>
<feature type="transmembrane region" description="Helical" evidence="2">
    <location>
        <begin position="346"/>
        <end position="364"/>
    </location>
</feature>
<keyword evidence="2" id="KW-0812">Transmembrane</keyword>
<dbReference type="Pfam" id="PF05024">
    <property type="entry name" value="Gpi1"/>
    <property type="match status" value="1"/>
</dbReference>
<keyword evidence="2" id="KW-0472">Membrane</keyword>
<accession>A0A139IMU3</accession>
<keyword evidence="2" id="KW-1133">Transmembrane helix</keyword>
<dbReference type="EMBL" id="LFZO01000045">
    <property type="protein sequence ID" value="KXT16073.1"/>
    <property type="molecule type" value="Genomic_DNA"/>
</dbReference>
<dbReference type="STRING" id="113226.A0A139IMU3"/>
<gene>
    <name evidence="3" type="ORF">AC579_7124</name>
</gene>
<feature type="transmembrane region" description="Helical" evidence="2">
    <location>
        <begin position="511"/>
        <end position="536"/>
    </location>
</feature>
<dbReference type="PANTHER" id="PTHR21329:SF3">
    <property type="entry name" value="PHOSPHATIDYLINOSITOL N-ACETYLGLUCOSAMINYLTRANSFERASE SUBUNIT Q"/>
    <property type="match status" value="1"/>
</dbReference>
<dbReference type="InterPro" id="IPR007720">
    <property type="entry name" value="PigQ/GPI1"/>
</dbReference>
<dbReference type="OrthoDB" id="70250at2759"/>
<feature type="region of interest" description="Disordered" evidence="1">
    <location>
        <begin position="869"/>
        <end position="899"/>
    </location>
</feature>
<dbReference type="GO" id="GO:0006506">
    <property type="term" value="P:GPI anchor biosynthetic process"/>
    <property type="evidence" value="ECO:0007669"/>
    <property type="project" value="InterPro"/>
</dbReference>
<dbReference type="GO" id="GO:0005783">
    <property type="term" value="C:endoplasmic reticulum"/>
    <property type="evidence" value="ECO:0007669"/>
    <property type="project" value="TreeGrafter"/>
</dbReference>
<sequence length="948" mass="108003">MTIHNHELMRIFWPSDAPRDTLPGVLVGWRNSDLDVLVVGILQGVHPRNVEYALRMRSLFRGSPHSVDKLIKHCGHRELQVLGTLNTNDISNTFDPKMLSLHIAPRTKSPWVECPDQAQISIQIVIFHRPDPKRMQYLSLLPISLALGDKQHAFGSVPPFDMIDRDEKLARQGKARLAEKVKQHTVLSHPKTQKELALETIIKQINCSAELDTLMQQNIHMVGVRVRRAMSVGERMVETASNFWEYILLEGKRAFRLHVWPFLSQMCILYLMALRICAEALLLLLDWRPFGQSALKDVSATAQQVDIRLQQFCYWPDQYITLQKRRNDWESITSSHPDYIRFFNSLWLVANDVIIGIALGSYIVDNVDYVAAFMDKAVTSYSIAGLQQMLKWLMDYPAGLKLNNELATFLGDLFLWVIDYWNGCMSQLRPALPHVIRLIGICSFAGASLPISMFSDLLSLLTVHIYSFYIASARIYNWQLMIIISLFHLFRGKKRNVLRNRIDSCDYDLDQLLLGTILFTLLFFLLPTVAVFYATFAGARMTIIALKAALDTWLACLNHFPLFALMLRIKDSRRLPGGIRFELQDTPSALVSASDSSGEPAQTAPTSYIRLKSIALPLSQTFTQYAQLGSRLRKHYLAPRVFWCLVVGHFVPPIHRKNLYSLQYSMLPVKRISITDLWKLLTDEPKPQEFGFANGHAIPNGVIGAGKKGTRTKGTHANGYWWTQLPLSPHSFDTDQPSIALHDFCDSICEVFAVPRARAKITAGGHVCNGTSIRGNGHNYSPVYRLFAFLRGMIPVTVIAKVTFCDFSRSAQVFKLARENGIPNIISVRWNFEGGDTLGQLFDRFAVFMQILTDFWKLDALTRARRSEGLDQSDDVDEEDHKHERSVWKELSGPPRPASRLTAVVEGLMEEKNDEYMRLAEGWQYQLKDPFRDADLPWIPIPDEVRKQ</sequence>
<name>A0A139IMU3_9PEZI</name>
<keyword evidence="4" id="KW-1185">Reference proteome</keyword>
<dbReference type="PANTHER" id="PTHR21329">
    <property type="entry name" value="PHOSPHATIDYLINOSITOL N-ACETYLGLUCOSAMINYLTRANSFERASE SUBUNIT Q-RELATED"/>
    <property type="match status" value="1"/>
</dbReference>
<evidence type="ECO:0000313" key="3">
    <source>
        <dbReference type="EMBL" id="KXT16073.1"/>
    </source>
</evidence>
<dbReference type="GO" id="GO:0016020">
    <property type="term" value="C:membrane"/>
    <property type="evidence" value="ECO:0007669"/>
    <property type="project" value="InterPro"/>
</dbReference>
<protein>
    <submittedName>
        <fullName evidence="3">Uncharacterized protein</fullName>
    </submittedName>
</protein>
<proteinExistence type="predicted"/>
<dbReference type="Proteomes" id="UP000073492">
    <property type="component" value="Unassembled WGS sequence"/>
</dbReference>
<feature type="transmembrane region" description="Helical" evidence="2">
    <location>
        <begin position="466"/>
        <end position="490"/>
    </location>
</feature>
<comment type="caution">
    <text evidence="3">The sequence shown here is derived from an EMBL/GenBank/DDBJ whole genome shotgun (WGS) entry which is preliminary data.</text>
</comment>
<reference evidence="3 4" key="1">
    <citation type="submission" date="2015-07" db="EMBL/GenBank/DDBJ databases">
        <title>Comparative genomics of the Sigatoka disease complex on banana suggests a link between parallel evolutionary changes in Pseudocercospora fijiensis and Pseudocercospora eumusae and increased virulence on the banana host.</title>
        <authorList>
            <person name="Chang T.-C."/>
            <person name="Salvucci A."/>
            <person name="Crous P.W."/>
            <person name="Stergiopoulos I."/>
        </authorList>
    </citation>
    <scope>NUCLEOTIDE SEQUENCE [LARGE SCALE GENOMIC DNA]</scope>
    <source>
        <strain evidence="3 4">CBS 116634</strain>
    </source>
</reference>
<evidence type="ECO:0000256" key="1">
    <source>
        <dbReference type="SAM" id="MobiDB-lite"/>
    </source>
</evidence>
<evidence type="ECO:0000256" key="2">
    <source>
        <dbReference type="SAM" id="Phobius"/>
    </source>
</evidence>
<feature type="transmembrane region" description="Helical" evidence="2">
    <location>
        <begin position="435"/>
        <end position="454"/>
    </location>
</feature>